<name>A0A8J5XRJ3_DIALT</name>
<dbReference type="Proteomes" id="UP000751190">
    <property type="component" value="Unassembled WGS sequence"/>
</dbReference>
<dbReference type="PROSITE" id="PS51782">
    <property type="entry name" value="LYSM"/>
    <property type="match status" value="1"/>
</dbReference>
<organism evidence="3 4">
    <name type="scientific">Diacronema lutheri</name>
    <name type="common">Unicellular marine alga</name>
    <name type="synonym">Monochrysis lutheri</name>
    <dbReference type="NCBI Taxonomy" id="2081491"/>
    <lineage>
        <taxon>Eukaryota</taxon>
        <taxon>Haptista</taxon>
        <taxon>Haptophyta</taxon>
        <taxon>Pavlovophyceae</taxon>
        <taxon>Pavlovales</taxon>
        <taxon>Pavlovaceae</taxon>
        <taxon>Diacronema</taxon>
    </lineage>
</organism>
<evidence type="ECO:0000259" key="2">
    <source>
        <dbReference type="PROSITE" id="PS51782"/>
    </source>
</evidence>
<dbReference type="Gene3D" id="3.10.350.10">
    <property type="entry name" value="LysM domain"/>
    <property type="match status" value="1"/>
</dbReference>
<dbReference type="InterPro" id="IPR018392">
    <property type="entry name" value="LysM"/>
</dbReference>
<feature type="region of interest" description="Disordered" evidence="1">
    <location>
        <begin position="82"/>
        <end position="103"/>
    </location>
</feature>
<dbReference type="Pfam" id="PF01476">
    <property type="entry name" value="LysM"/>
    <property type="match status" value="1"/>
</dbReference>
<proteinExistence type="predicted"/>
<keyword evidence="4" id="KW-1185">Reference proteome</keyword>
<accession>A0A8J5XRJ3</accession>
<evidence type="ECO:0000313" key="3">
    <source>
        <dbReference type="EMBL" id="KAG8467731.1"/>
    </source>
</evidence>
<dbReference type="OrthoDB" id="10491431at2759"/>
<feature type="domain" description="LysM" evidence="2">
    <location>
        <begin position="174"/>
        <end position="218"/>
    </location>
</feature>
<evidence type="ECO:0000313" key="4">
    <source>
        <dbReference type="Proteomes" id="UP000751190"/>
    </source>
</evidence>
<dbReference type="EMBL" id="JAGTXO010000005">
    <property type="protein sequence ID" value="KAG8467731.1"/>
    <property type="molecule type" value="Genomic_DNA"/>
</dbReference>
<sequence>MMMRCRRCERMYDEAQPVECRYHPGRYGANSYALVPHWSCCGNEMQLGGCRTAIEHVPCETTRRAMLSFVCPPANVSTPPSISDIGPLATSDDGAPDDGAAPGAGRTLVFEMPDTSLTTAHASTAAAAEAGLAQAVAHKAAEALRAAPAPVPSPVPASRPAQAAGVPADATLDGRYVVLPSDTFRSVALRHGMSVEALAEMNGMRATRFLMPGQVLRIVQPALSDEDEEARRRRQMVLKFRRLQQCSVEEARYYCETNEFKWHAAVAERQADVAWEREHRTAESGSVQQVQAAEREAALLVAALACATSRGAKAVWPTWLRPWEDQLVRRCLVGSD</sequence>
<comment type="caution">
    <text evidence="3">The sequence shown here is derived from an EMBL/GenBank/DDBJ whole genome shotgun (WGS) entry which is preliminary data.</text>
</comment>
<dbReference type="SMART" id="SM00257">
    <property type="entry name" value="LysM"/>
    <property type="match status" value="1"/>
</dbReference>
<reference evidence="3" key="1">
    <citation type="submission" date="2021-05" db="EMBL/GenBank/DDBJ databases">
        <title>The genome of the haptophyte Pavlova lutheri (Diacronema luteri, Pavlovales) - a model for lipid biosynthesis in eukaryotic algae.</title>
        <authorList>
            <person name="Hulatt C.J."/>
            <person name="Posewitz M.C."/>
        </authorList>
    </citation>
    <scope>NUCLEOTIDE SEQUENCE</scope>
    <source>
        <strain evidence="3">NIVA-4/92</strain>
    </source>
</reference>
<protein>
    <recommendedName>
        <fullName evidence="2">LysM domain-containing protein</fullName>
    </recommendedName>
</protein>
<dbReference type="OMA" id="WEREHRT"/>
<dbReference type="CDD" id="cd00118">
    <property type="entry name" value="LysM"/>
    <property type="match status" value="1"/>
</dbReference>
<dbReference type="AlphaFoldDB" id="A0A8J5XRJ3"/>
<gene>
    <name evidence="3" type="ORF">KFE25_006783</name>
</gene>
<dbReference type="InterPro" id="IPR036779">
    <property type="entry name" value="LysM_dom_sf"/>
</dbReference>
<dbReference type="SUPFAM" id="SSF54106">
    <property type="entry name" value="LysM domain"/>
    <property type="match status" value="1"/>
</dbReference>
<evidence type="ECO:0000256" key="1">
    <source>
        <dbReference type="SAM" id="MobiDB-lite"/>
    </source>
</evidence>